<dbReference type="GO" id="GO:0008725">
    <property type="term" value="F:DNA-3-methyladenine glycosylase activity"/>
    <property type="evidence" value="ECO:0007669"/>
    <property type="project" value="TreeGrafter"/>
</dbReference>
<dbReference type="InterPro" id="IPR011257">
    <property type="entry name" value="DNA_glycosylase"/>
</dbReference>
<dbReference type="RefSeq" id="WP_106646191.1">
    <property type="nucleotide sequence ID" value="NZ_BMGO01000002.1"/>
</dbReference>
<evidence type="ECO:0000256" key="4">
    <source>
        <dbReference type="ARBA" id="ARBA00022763"/>
    </source>
</evidence>
<evidence type="ECO:0000256" key="5">
    <source>
        <dbReference type="ARBA" id="ARBA00023204"/>
    </source>
</evidence>
<dbReference type="GO" id="GO:0006285">
    <property type="term" value="P:base-excision repair, AP site formation"/>
    <property type="evidence" value="ECO:0007669"/>
    <property type="project" value="TreeGrafter"/>
</dbReference>
<protein>
    <recommendedName>
        <fullName evidence="3">DNA-3-methyladenine glycosylase II</fullName>
        <ecNumber evidence="3">3.2.2.21</ecNumber>
    </recommendedName>
</protein>
<keyword evidence="4" id="KW-0227">DNA damage</keyword>
<dbReference type="GO" id="GO:0032993">
    <property type="term" value="C:protein-DNA complex"/>
    <property type="evidence" value="ECO:0007669"/>
    <property type="project" value="TreeGrafter"/>
</dbReference>
<comment type="similarity">
    <text evidence="2">Belongs to the alkylbase DNA glycosidase AlkA family.</text>
</comment>
<feature type="domain" description="HhH-GPD" evidence="6">
    <location>
        <begin position="56"/>
        <end position="210"/>
    </location>
</feature>
<dbReference type="AlphaFoldDB" id="A0A2K9B068"/>
<dbReference type="GO" id="GO:0006307">
    <property type="term" value="P:DNA alkylation repair"/>
    <property type="evidence" value="ECO:0007669"/>
    <property type="project" value="TreeGrafter"/>
</dbReference>
<dbReference type="Gene3D" id="1.10.340.30">
    <property type="entry name" value="Hypothetical protein, domain 2"/>
    <property type="match status" value="1"/>
</dbReference>
<dbReference type="GO" id="GO:0032131">
    <property type="term" value="F:alkylated DNA binding"/>
    <property type="evidence" value="ECO:0007669"/>
    <property type="project" value="TreeGrafter"/>
</dbReference>
<keyword evidence="8" id="KW-1185">Reference proteome</keyword>
<dbReference type="SMART" id="SM00478">
    <property type="entry name" value="ENDO3c"/>
    <property type="match status" value="1"/>
</dbReference>
<evidence type="ECO:0000256" key="1">
    <source>
        <dbReference type="ARBA" id="ARBA00000086"/>
    </source>
</evidence>
<sequence length="212" mass="23663">MVKANPQLALNQRLREAEYHLARADSKMATLIQSHGPCQIQPSSRPPFEYLIRSIISQQLSSKAASTIVSRVESLLGQQGFSAEAILAVSYDQLRACGLSNAKVQYSQGIAQACLDDVLDFNALADMPSEEVIETLVQLKGVGEWTAQMFCIFALGHLDVFAPADIGLQRGLQHLYELEEKPAKPLMQELTEPWRPYRSVASWYLWRIADDI</sequence>
<dbReference type="CDD" id="cd00056">
    <property type="entry name" value="ENDO3c"/>
    <property type="match status" value="1"/>
</dbReference>
<dbReference type="PANTHER" id="PTHR43003:SF5">
    <property type="entry name" value="DNA-3-METHYLADENINE GLYCOSYLASE"/>
    <property type="match status" value="1"/>
</dbReference>
<dbReference type="SUPFAM" id="SSF48150">
    <property type="entry name" value="DNA-glycosylase"/>
    <property type="match status" value="1"/>
</dbReference>
<dbReference type="Proteomes" id="UP000232693">
    <property type="component" value="Chromosome"/>
</dbReference>
<reference evidence="7 8" key="1">
    <citation type="submission" date="2017-12" db="EMBL/GenBank/DDBJ databases">
        <title>Kangiella profundi FT102 completed genome.</title>
        <authorList>
            <person name="Xu J."/>
            <person name="Wang J."/>
            <person name="Lu Y."/>
        </authorList>
    </citation>
    <scope>NUCLEOTIDE SEQUENCE [LARGE SCALE GENOMIC DNA]</scope>
    <source>
        <strain evidence="7 8">FT102</strain>
    </source>
</reference>
<evidence type="ECO:0000256" key="2">
    <source>
        <dbReference type="ARBA" id="ARBA00010817"/>
    </source>
</evidence>
<dbReference type="OrthoDB" id="9811249at2"/>
<keyword evidence="5" id="KW-0234">DNA repair</keyword>
<dbReference type="KEGG" id="kpd:CW740_03295"/>
<dbReference type="PANTHER" id="PTHR43003">
    <property type="entry name" value="DNA-3-METHYLADENINE GLYCOSYLASE"/>
    <property type="match status" value="1"/>
</dbReference>
<dbReference type="Gene3D" id="1.10.1670.40">
    <property type="match status" value="1"/>
</dbReference>
<organism evidence="7 8">
    <name type="scientific">Kangiella profundi</name>
    <dbReference type="NCBI Taxonomy" id="1561924"/>
    <lineage>
        <taxon>Bacteria</taxon>
        <taxon>Pseudomonadati</taxon>
        <taxon>Pseudomonadota</taxon>
        <taxon>Gammaproteobacteria</taxon>
        <taxon>Kangiellales</taxon>
        <taxon>Kangiellaceae</taxon>
        <taxon>Kangiella</taxon>
    </lineage>
</organism>
<dbReference type="InterPro" id="IPR003265">
    <property type="entry name" value="HhH-GPD_domain"/>
</dbReference>
<dbReference type="FunFam" id="1.10.340.30:FF:000004">
    <property type="entry name" value="DNA-3-methyladenine glycosylase II"/>
    <property type="match status" value="1"/>
</dbReference>
<evidence type="ECO:0000313" key="8">
    <source>
        <dbReference type="Proteomes" id="UP000232693"/>
    </source>
</evidence>
<comment type="catalytic activity">
    <reaction evidence="1">
        <text>Hydrolysis of alkylated DNA, releasing 3-methyladenine, 3-methylguanine, 7-methylguanine and 7-methyladenine.</text>
        <dbReference type="EC" id="3.2.2.21"/>
    </reaction>
</comment>
<accession>A0A2K9B068</accession>
<dbReference type="GO" id="GO:0043916">
    <property type="term" value="F:DNA-7-methylguanine glycosylase activity"/>
    <property type="evidence" value="ECO:0007669"/>
    <property type="project" value="TreeGrafter"/>
</dbReference>
<dbReference type="Pfam" id="PF00730">
    <property type="entry name" value="HhH-GPD"/>
    <property type="match status" value="1"/>
</dbReference>
<dbReference type="EC" id="3.2.2.21" evidence="3"/>
<evidence type="ECO:0000256" key="3">
    <source>
        <dbReference type="ARBA" id="ARBA00012000"/>
    </source>
</evidence>
<dbReference type="EMBL" id="CP025120">
    <property type="protein sequence ID" value="AUD78318.1"/>
    <property type="molecule type" value="Genomic_DNA"/>
</dbReference>
<dbReference type="InterPro" id="IPR051912">
    <property type="entry name" value="Alkylbase_DNA_Glycosylase/TA"/>
</dbReference>
<proteinExistence type="inferred from homology"/>
<evidence type="ECO:0000259" key="6">
    <source>
        <dbReference type="SMART" id="SM00478"/>
    </source>
</evidence>
<gene>
    <name evidence="7" type="ORF">CW740_03295</name>
</gene>
<evidence type="ECO:0000313" key="7">
    <source>
        <dbReference type="EMBL" id="AUD78318.1"/>
    </source>
</evidence>
<name>A0A2K9B068_9GAMM</name>